<dbReference type="PROSITE" id="PS00138">
    <property type="entry name" value="SUBTILASE_SER"/>
    <property type="match status" value="1"/>
</dbReference>
<feature type="compositionally biased region" description="Basic and acidic residues" evidence="10">
    <location>
        <begin position="642"/>
        <end position="651"/>
    </location>
</feature>
<keyword evidence="5 9" id="KW-0106">Calcium</keyword>
<dbReference type="SUPFAM" id="SSF52743">
    <property type="entry name" value="Subtilisin-like"/>
    <property type="match status" value="1"/>
</dbReference>
<dbReference type="GO" id="GO:0004252">
    <property type="term" value="F:serine-type endopeptidase activity"/>
    <property type="evidence" value="ECO:0007669"/>
    <property type="project" value="UniProtKB-UniRule"/>
</dbReference>
<dbReference type="Gene3D" id="3.40.50.200">
    <property type="entry name" value="Peptidase S8/S53 domain"/>
    <property type="match status" value="1"/>
</dbReference>
<feature type="binding site" evidence="9">
    <location>
        <position position="515"/>
    </location>
    <ligand>
        <name>Ca(2+)</name>
        <dbReference type="ChEBI" id="CHEBI:29108"/>
    </ligand>
</feature>
<dbReference type="PROSITE" id="PS51695">
    <property type="entry name" value="SEDOLISIN"/>
    <property type="match status" value="1"/>
</dbReference>
<evidence type="ECO:0000256" key="3">
    <source>
        <dbReference type="ARBA" id="ARBA00022801"/>
    </source>
</evidence>
<sequence>MTWLYLVLALGPSVFALPAFVLTPPWQLVQRSLAQDTPITWWIGVKAAKPHALVHAFDNVTNPMHPQFMKYLDKNATNVLTRPSRVALPTIYRWLNQMNTTYSDGTNILIVQSSVGVVEELLNTTIALVTSSTHRALKAIDLIHIPPTVLKYIDFVSINRPSSPKVFPMAMAKKSLSYDKVTPKFLRVLYDIPPPNELSVQDNRSTQSIASFYENSFNLTDLTDFYQDIGESLFGPIIARGNQINDELIPHSEASLDLQYISAMAPNATTYVWSMAGRNPFSYIDEPFLEWANDVLDQDRPPLVHSISYSDNEKNLAEINPDYMHAFDKMLMKMALRGLTVLVSSGDDGVMGLSYRQQNITLEEACKVSGPQWPSSSPFITSVGATQMDETREVVCSAGQGGRITSGGGFSSFYTRPSYQKNAVLHYLNSSKLPPSSYFNSSGRGYPDISAFGTHYRVRVGGKWRSISGTSASSPVVAAMVTLWNELRLRQNKPPLGFINKALYHFQQFDAFYDIESGSNNDGKIQGSYVPTCQYGFNAVKGWDPVTGLGTPKFDVLAQLFNQIEEIMRNSTVSVVLHRNKNSIRNGKPGFSVWKGILYFFTTLVLVDGIAILIMKAWITWHPRQARYERMSNNSIPSPMPAHEKDDSNIL</sequence>
<dbReference type="InterPro" id="IPR023828">
    <property type="entry name" value="Peptidase_S8_Ser-AS"/>
</dbReference>
<dbReference type="STRING" id="74557.A0A1V9ZXY4"/>
<keyword evidence="11" id="KW-0812">Transmembrane</keyword>
<dbReference type="EC" id="3.4.21.62" evidence="8"/>
<feature type="binding site" evidence="9">
    <location>
        <position position="542"/>
    </location>
    <ligand>
        <name>Ca(2+)</name>
        <dbReference type="ChEBI" id="CHEBI:29108"/>
    </ligand>
</feature>
<evidence type="ECO:0000313" key="14">
    <source>
        <dbReference type="EMBL" id="OQS02829.1"/>
    </source>
</evidence>
<keyword evidence="1 9" id="KW-0645">Protease</keyword>
<feature type="active site" description="Charge relay system" evidence="9">
    <location>
        <position position="253"/>
    </location>
</feature>
<keyword evidence="15" id="KW-1185">Reference proteome</keyword>
<feature type="chain" id="PRO_5012912837" description="subtilisin" evidence="12">
    <location>
        <begin position="17"/>
        <end position="651"/>
    </location>
</feature>
<dbReference type="InterPro" id="IPR030400">
    <property type="entry name" value="Sedolisin_dom"/>
</dbReference>
<feature type="binding site" evidence="9">
    <location>
        <position position="514"/>
    </location>
    <ligand>
        <name>Ca(2+)</name>
        <dbReference type="ChEBI" id="CHEBI:29108"/>
    </ligand>
</feature>
<keyword evidence="12" id="KW-0732">Signal</keyword>
<name>A0A1V9ZXY4_9STRA</name>
<accession>A0A1V9ZXY4</accession>
<evidence type="ECO:0000256" key="10">
    <source>
        <dbReference type="SAM" id="MobiDB-lite"/>
    </source>
</evidence>
<feature type="domain" description="Peptidase S53" evidence="13">
    <location>
        <begin position="180"/>
        <end position="564"/>
    </location>
</feature>
<organism evidence="14 15">
    <name type="scientific">Thraustotheca clavata</name>
    <dbReference type="NCBI Taxonomy" id="74557"/>
    <lineage>
        <taxon>Eukaryota</taxon>
        <taxon>Sar</taxon>
        <taxon>Stramenopiles</taxon>
        <taxon>Oomycota</taxon>
        <taxon>Saprolegniomycetes</taxon>
        <taxon>Saprolegniales</taxon>
        <taxon>Achlyaceae</taxon>
        <taxon>Thraustotheca</taxon>
    </lineage>
</organism>
<evidence type="ECO:0000256" key="5">
    <source>
        <dbReference type="ARBA" id="ARBA00022837"/>
    </source>
</evidence>
<proteinExistence type="predicted"/>
<dbReference type="GO" id="GO:0008240">
    <property type="term" value="F:tripeptidyl-peptidase activity"/>
    <property type="evidence" value="ECO:0007669"/>
    <property type="project" value="TreeGrafter"/>
</dbReference>
<dbReference type="Proteomes" id="UP000243217">
    <property type="component" value="Unassembled WGS sequence"/>
</dbReference>
<evidence type="ECO:0000256" key="2">
    <source>
        <dbReference type="ARBA" id="ARBA00022723"/>
    </source>
</evidence>
<dbReference type="InterPro" id="IPR050819">
    <property type="entry name" value="Tripeptidyl-peptidase_I"/>
</dbReference>
<comment type="caution">
    <text evidence="14">The sequence shown here is derived from an EMBL/GenBank/DDBJ whole genome shotgun (WGS) entry which is preliminary data.</text>
</comment>
<feature type="active site" description="Charge relay system" evidence="9">
    <location>
        <position position="471"/>
    </location>
</feature>
<keyword evidence="6" id="KW-0865">Zymogen</keyword>
<comment type="cofactor">
    <cofactor evidence="9">
        <name>Ca(2+)</name>
        <dbReference type="ChEBI" id="CHEBI:29108"/>
    </cofactor>
    <text evidence="9">Binds 1 Ca(2+) ion per subunit.</text>
</comment>
<reference evidence="14 15" key="1">
    <citation type="journal article" date="2014" name="Genome Biol. Evol.">
        <title>The secreted proteins of Achlya hypogyna and Thraustotheca clavata identify the ancestral oomycete secretome and reveal gene acquisitions by horizontal gene transfer.</title>
        <authorList>
            <person name="Misner I."/>
            <person name="Blouin N."/>
            <person name="Leonard G."/>
            <person name="Richards T.A."/>
            <person name="Lane C.E."/>
        </authorList>
    </citation>
    <scope>NUCLEOTIDE SEQUENCE [LARGE SCALE GENOMIC DNA]</scope>
    <source>
        <strain evidence="14 15">ATCC 34112</strain>
    </source>
</reference>
<evidence type="ECO:0000259" key="13">
    <source>
        <dbReference type="PROSITE" id="PS51695"/>
    </source>
</evidence>
<feature type="region of interest" description="Disordered" evidence="10">
    <location>
        <begin position="632"/>
        <end position="651"/>
    </location>
</feature>
<evidence type="ECO:0000256" key="9">
    <source>
        <dbReference type="PROSITE-ProRule" id="PRU01032"/>
    </source>
</evidence>
<gene>
    <name evidence="14" type="ORF">THRCLA_04850</name>
</gene>
<dbReference type="OrthoDB" id="409122at2759"/>
<evidence type="ECO:0000256" key="12">
    <source>
        <dbReference type="SAM" id="SignalP"/>
    </source>
</evidence>
<dbReference type="SMART" id="SM00944">
    <property type="entry name" value="Pro-kuma_activ"/>
    <property type="match status" value="1"/>
</dbReference>
<feature type="transmembrane region" description="Helical" evidence="11">
    <location>
        <begin position="597"/>
        <end position="621"/>
    </location>
</feature>
<feature type="active site" description="Charge relay system" evidence="9">
    <location>
        <position position="257"/>
    </location>
</feature>
<keyword evidence="3 9" id="KW-0378">Hydrolase</keyword>
<evidence type="ECO:0000256" key="1">
    <source>
        <dbReference type="ARBA" id="ARBA00022670"/>
    </source>
</evidence>
<dbReference type="GO" id="GO:0046872">
    <property type="term" value="F:metal ion binding"/>
    <property type="evidence" value="ECO:0007669"/>
    <property type="project" value="UniProtKB-UniRule"/>
</dbReference>
<dbReference type="GO" id="GO:0006508">
    <property type="term" value="P:proteolysis"/>
    <property type="evidence" value="ECO:0007669"/>
    <property type="project" value="UniProtKB-KW"/>
</dbReference>
<dbReference type="CDD" id="cd04056">
    <property type="entry name" value="Peptidases_S53"/>
    <property type="match status" value="1"/>
</dbReference>
<keyword evidence="11" id="KW-1133">Transmembrane helix</keyword>
<dbReference type="InterPro" id="IPR036852">
    <property type="entry name" value="Peptidase_S8/S53_dom_sf"/>
</dbReference>
<keyword evidence="2 9" id="KW-0479">Metal-binding</keyword>
<feature type="binding site" evidence="9">
    <location>
        <position position="544"/>
    </location>
    <ligand>
        <name>Ca(2+)</name>
        <dbReference type="ChEBI" id="CHEBI:29108"/>
    </ligand>
</feature>
<evidence type="ECO:0000256" key="8">
    <source>
        <dbReference type="ARBA" id="ARBA00023619"/>
    </source>
</evidence>
<evidence type="ECO:0000256" key="4">
    <source>
        <dbReference type="ARBA" id="ARBA00022825"/>
    </source>
</evidence>
<dbReference type="EMBL" id="JNBS01001073">
    <property type="protein sequence ID" value="OQS02829.1"/>
    <property type="molecule type" value="Genomic_DNA"/>
</dbReference>
<dbReference type="InterPro" id="IPR015366">
    <property type="entry name" value="S53_propep"/>
</dbReference>
<evidence type="ECO:0000256" key="7">
    <source>
        <dbReference type="ARBA" id="ARBA00023529"/>
    </source>
</evidence>
<dbReference type="PANTHER" id="PTHR14218">
    <property type="entry name" value="PROTEASE S8 TRIPEPTIDYL PEPTIDASE I CLN2"/>
    <property type="match status" value="1"/>
</dbReference>
<evidence type="ECO:0000313" key="15">
    <source>
        <dbReference type="Proteomes" id="UP000243217"/>
    </source>
</evidence>
<evidence type="ECO:0000256" key="11">
    <source>
        <dbReference type="SAM" id="Phobius"/>
    </source>
</evidence>
<dbReference type="InterPro" id="IPR000209">
    <property type="entry name" value="Peptidase_S8/S53_dom"/>
</dbReference>
<keyword evidence="4 9" id="KW-0720">Serine protease</keyword>
<dbReference type="Pfam" id="PF09286">
    <property type="entry name" value="Pro-kuma_activ"/>
    <property type="match status" value="1"/>
</dbReference>
<evidence type="ECO:0000256" key="6">
    <source>
        <dbReference type="ARBA" id="ARBA00023145"/>
    </source>
</evidence>
<feature type="signal peptide" evidence="12">
    <location>
        <begin position="1"/>
        <end position="16"/>
    </location>
</feature>
<dbReference type="AlphaFoldDB" id="A0A1V9ZXY4"/>
<keyword evidence="11" id="KW-0472">Membrane</keyword>
<dbReference type="SUPFAM" id="SSF54897">
    <property type="entry name" value="Protease propeptides/inhibitors"/>
    <property type="match status" value="1"/>
</dbReference>
<dbReference type="PANTHER" id="PTHR14218:SF15">
    <property type="entry name" value="TRIPEPTIDYL-PEPTIDASE 1"/>
    <property type="match status" value="1"/>
</dbReference>
<protein>
    <recommendedName>
        <fullName evidence="8">subtilisin</fullName>
        <ecNumber evidence="8">3.4.21.62</ecNumber>
    </recommendedName>
</protein>
<comment type="catalytic activity">
    <reaction evidence="7">
        <text>Hydrolysis of proteins with broad specificity for peptide bonds, and a preference for a large uncharged residue in P1. Hydrolyzes peptide amides.</text>
        <dbReference type="EC" id="3.4.21.62"/>
    </reaction>
</comment>
<dbReference type="Pfam" id="PF00082">
    <property type="entry name" value="Peptidase_S8"/>
    <property type="match status" value="1"/>
</dbReference>